<feature type="transmembrane region" description="Helical" evidence="18">
    <location>
        <begin position="20"/>
        <end position="42"/>
    </location>
</feature>
<evidence type="ECO:0000256" key="2">
    <source>
        <dbReference type="ARBA" id="ARBA00004429"/>
    </source>
</evidence>
<gene>
    <name evidence="19" type="ORF">SAMN05421881_104914</name>
</gene>
<dbReference type="GO" id="GO:0009055">
    <property type="term" value="F:electron transfer activity"/>
    <property type="evidence" value="ECO:0007669"/>
    <property type="project" value="TreeGrafter"/>
</dbReference>
<comment type="cofactor">
    <cofactor evidence="17">
        <name>heme</name>
        <dbReference type="ChEBI" id="CHEBI:30413"/>
    </cofactor>
    <text evidence="17">The heme is bound between the two transmembrane subunits.</text>
</comment>
<protein>
    <recommendedName>
        <fullName evidence="4">Succinate dehydrogenase hydrophobic membrane anchor subunit</fullName>
    </recommendedName>
</protein>
<evidence type="ECO:0000256" key="17">
    <source>
        <dbReference type="PIRSR" id="PIRSR000169-2"/>
    </source>
</evidence>
<evidence type="ECO:0000256" key="8">
    <source>
        <dbReference type="ARBA" id="ARBA00022532"/>
    </source>
</evidence>
<keyword evidence="7" id="KW-0997">Cell inner membrane</keyword>
<keyword evidence="6" id="KW-1003">Cell membrane</keyword>
<keyword evidence="15 18" id="KW-0472">Membrane</keyword>
<dbReference type="NCBIfam" id="TIGR02968">
    <property type="entry name" value="succ_dehyd_anc"/>
    <property type="match status" value="1"/>
</dbReference>
<dbReference type="InterPro" id="IPR014312">
    <property type="entry name" value="Succ_DH_anchor"/>
</dbReference>
<evidence type="ECO:0000256" key="11">
    <source>
        <dbReference type="ARBA" id="ARBA00022723"/>
    </source>
</evidence>
<feature type="transmembrane region" description="Helical" evidence="18">
    <location>
        <begin position="62"/>
        <end position="83"/>
    </location>
</feature>
<dbReference type="CDD" id="cd03494">
    <property type="entry name" value="SQR_TypeC_SdhD"/>
    <property type="match status" value="1"/>
</dbReference>
<dbReference type="EMBL" id="FNOY01000049">
    <property type="protein sequence ID" value="SDY63749.1"/>
    <property type="molecule type" value="Genomic_DNA"/>
</dbReference>
<keyword evidence="11 17" id="KW-0479">Metal-binding</keyword>
<proteinExistence type="predicted"/>
<feature type="binding site" evidence="16">
    <location>
        <position position="86"/>
    </location>
    <ligand>
        <name>a ubiquinone</name>
        <dbReference type="ChEBI" id="CHEBI:16389"/>
    </ligand>
</feature>
<evidence type="ECO:0000256" key="15">
    <source>
        <dbReference type="ARBA" id="ARBA00023136"/>
    </source>
</evidence>
<comment type="pathway">
    <text evidence="3">Carbohydrate metabolism; tricarboxylic acid cycle.</text>
</comment>
<evidence type="ECO:0000256" key="12">
    <source>
        <dbReference type="ARBA" id="ARBA00022982"/>
    </source>
</evidence>
<dbReference type="AlphaFoldDB" id="A0A1H3LHV2"/>
<dbReference type="SUPFAM" id="SSF81343">
    <property type="entry name" value="Fumarate reductase respiratory complex transmembrane subunits"/>
    <property type="match status" value="1"/>
</dbReference>
<feature type="binding site" description="axial binding residue" evidence="17">
    <location>
        <position position="74"/>
    </location>
    <ligand>
        <name>heme</name>
        <dbReference type="ChEBI" id="CHEBI:30413"/>
        <note>ligand shared with second transmembrane subunit</note>
    </ligand>
    <ligandPart>
        <name>Fe</name>
        <dbReference type="ChEBI" id="CHEBI:18248"/>
    </ligandPart>
</feature>
<evidence type="ECO:0000256" key="6">
    <source>
        <dbReference type="ARBA" id="ARBA00022475"/>
    </source>
</evidence>
<dbReference type="UniPathway" id="UPA00223"/>
<organism evidence="19 20">
    <name type="scientific">Nitrosomonas halophila</name>
    <dbReference type="NCBI Taxonomy" id="44576"/>
    <lineage>
        <taxon>Bacteria</taxon>
        <taxon>Pseudomonadati</taxon>
        <taxon>Pseudomonadota</taxon>
        <taxon>Betaproteobacteria</taxon>
        <taxon>Nitrosomonadales</taxon>
        <taxon>Nitrosomonadaceae</taxon>
        <taxon>Nitrosomonas</taxon>
    </lineage>
</organism>
<evidence type="ECO:0000256" key="1">
    <source>
        <dbReference type="ARBA" id="ARBA00004050"/>
    </source>
</evidence>
<keyword evidence="20" id="KW-1185">Reference proteome</keyword>
<dbReference type="Proteomes" id="UP000198640">
    <property type="component" value="Unassembled WGS sequence"/>
</dbReference>
<evidence type="ECO:0000256" key="4">
    <source>
        <dbReference type="ARBA" id="ARBA00019425"/>
    </source>
</evidence>
<name>A0A1H3LHV2_9PROT</name>
<dbReference type="OrthoDB" id="5612767at2"/>
<dbReference type="InterPro" id="IPR034804">
    <property type="entry name" value="SQR/QFR_C/D"/>
</dbReference>
<evidence type="ECO:0000256" key="9">
    <source>
        <dbReference type="ARBA" id="ARBA00022617"/>
    </source>
</evidence>
<dbReference type="InterPro" id="IPR000701">
    <property type="entry name" value="SuccDH_FuR_B_TM-su"/>
</dbReference>
<evidence type="ECO:0000313" key="20">
    <source>
        <dbReference type="Proteomes" id="UP000198640"/>
    </source>
</evidence>
<evidence type="ECO:0000256" key="13">
    <source>
        <dbReference type="ARBA" id="ARBA00022989"/>
    </source>
</evidence>
<dbReference type="GO" id="GO:0020037">
    <property type="term" value="F:heme binding"/>
    <property type="evidence" value="ECO:0007669"/>
    <property type="project" value="InterPro"/>
</dbReference>
<evidence type="ECO:0000256" key="7">
    <source>
        <dbReference type="ARBA" id="ARBA00022519"/>
    </source>
</evidence>
<evidence type="ECO:0000313" key="19">
    <source>
        <dbReference type="EMBL" id="SDY63749.1"/>
    </source>
</evidence>
<dbReference type="STRING" id="44576.SAMN05421881_104914"/>
<dbReference type="Pfam" id="PF01127">
    <property type="entry name" value="Sdh_cyt"/>
    <property type="match status" value="1"/>
</dbReference>
<evidence type="ECO:0000256" key="18">
    <source>
        <dbReference type="SAM" id="Phobius"/>
    </source>
</evidence>
<dbReference type="GO" id="GO:0017004">
    <property type="term" value="P:cytochrome complex assembly"/>
    <property type="evidence" value="ECO:0007669"/>
    <property type="project" value="TreeGrafter"/>
</dbReference>
<feature type="transmembrane region" description="Helical" evidence="18">
    <location>
        <begin position="95"/>
        <end position="116"/>
    </location>
</feature>
<dbReference type="GO" id="GO:0046872">
    <property type="term" value="F:metal ion binding"/>
    <property type="evidence" value="ECO:0007669"/>
    <property type="project" value="UniProtKB-KW"/>
</dbReference>
<keyword evidence="14 17" id="KW-0408">Iron</keyword>
<dbReference type="PIRSF" id="PIRSF000169">
    <property type="entry name" value="SDH_D"/>
    <property type="match status" value="1"/>
</dbReference>
<keyword evidence="13 18" id="KW-1133">Transmembrane helix</keyword>
<dbReference type="Gene3D" id="1.20.1300.10">
    <property type="entry name" value="Fumarate reductase/succinate dehydrogenase, transmembrane subunit"/>
    <property type="match status" value="1"/>
</dbReference>
<dbReference type="PANTHER" id="PTHR38689">
    <property type="entry name" value="SUCCINATE DEHYDROGENASE HYDROPHOBIC MEMBRANE ANCHOR SUBUNIT"/>
    <property type="match status" value="1"/>
</dbReference>
<comment type="subcellular location">
    <subcellularLocation>
        <location evidence="2">Cell inner membrane</location>
        <topology evidence="2">Multi-pass membrane protein</topology>
    </subcellularLocation>
</comment>
<keyword evidence="8" id="KW-0816">Tricarboxylic acid cycle</keyword>
<evidence type="ECO:0000256" key="14">
    <source>
        <dbReference type="ARBA" id="ARBA00023004"/>
    </source>
</evidence>
<dbReference type="GO" id="GO:0005886">
    <property type="term" value="C:plasma membrane"/>
    <property type="evidence" value="ECO:0007669"/>
    <property type="project" value="UniProtKB-SubCell"/>
</dbReference>
<keyword evidence="12" id="KW-0249">Electron transport</keyword>
<accession>A0A1H3LHV2</accession>
<evidence type="ECO:0000256" key="10">
    <source>
        <dbReference type="ARBA" id="ARBA00022692"/>
    </source>
</evidence>
<sequence>MVRPAKRAVTGAHYGLRDWLAQRVTAVLMGLYTGWLVMLVIFHQPTDYEAFRSLFAGQWMKIASFVFFASLCWHAWVGVRNILMDYVHPIAIRLTLQIACIVALFTYLVWFVVILWS</sequence>
<dbReference type="RefSeq" id="WP_090414976.1">
    <property type="nucleotide sequence ID" value="NZ_FNOY01000049.1"/>
</dbReference>
<reference evidence="19 20" key="1">
    <citation type="submission" date="2016-10" db="EMBL/GenBank/DDBJ databases">
        <authorList>
            <person name="de Groot N.N."/>
        </authorList>
    </citation>
    <scope>NUCLEOTIDE SEQUENCE [LARGE SCALE GENOMIC DNA]</scope>
    <source>
        <strain evidence="19 20">Nm1</strain>
    </source>
</reference>
<keyword evidence="9 17" id="KW-0349">Heme</keyword>
<dbReference type="GO" id="GO:0006099">
    <property type="term" value="P:tricarboxylic acid cycle"/>
    <property type="evidence" value="ECO:0007669"/>
    <property type="project" value="UniProtKB-UniPathway"/>
</dbReference>
<dbReference type="PANTHER" id="PTHR38689:SF1">
    <property type="entry name" value="SUCCINATE DEHYDROGENASE HYDROPHOBIC MEMBRANE ANCHOR SUBUNIT"/>
    <property type="match status" value="1"/>
</dbReference>
<evidence type="ECO:0000256" key="16">
    <source>
        <dbReference type="PIRSR" id="PIRSR000169-1"/>
    </source>
</evidence>
<keyword evidence="10 18" id="KW-0812">Transmembrane</keyword>
<evidence type="ECO:0000256" key="5">
    <source>
        <dbReference type="ARBA" id="ARBA00022448"/>
    </source>
</evidence>
<keyword evidence="5" id="KW-0813">Transport</keyword>
<evidence type="ECO:0000256" key="3">
    <source>
        <dbReference type="ARBA" id="ARBA00005163"/>
    </source>
</evidence>
<comment type="function">
    <text evidence="1">Membrane-anchoring subunit of succinate dehydrogenase (SDH).</text>
</comment>